<reference evidence="2" key="1">
    <citation type="submission" date="2022-11" db="UniProtKB">
        <authorList>
            <consortium name="WormBaseParasite"/>
        </authorList>
    </citation>
    <scope>IDENTIFICATION</scope>
</reference>
<keyword evidence="1" id="KW-1185">Reference proteome</keyword>
<sequence length="88" mass="10047">MWLARVDLPVSSFIRRPPIREFAKSWKAPEFMIFRILLLASSTSNPCGDGASSDSRALRHDELNDELEASKVRNNSSRFYSNLSLFKV</sequence>
<evidence type="ECO:0000313" key="1">
    <source>
        <dbReference type="Proteomes" id="UP000887563"/>
    </source>
</evidence>
<protein>
    <submittedName>
        <fullName evidence="2">Uncharacterized protein</fullName>
    </submittedName>
</protein>
<dbReference type="AlphaFoldDB" id="A0A914MB28"/>
<dbReference type="Proteomes" id="UP000887563">
    <property type="component" value="Unplaced"/>
</dbReference>
<proteinExistence type="predicted"/>
<name>A0A914MB28_MELIC</name>
<evidence type="ECO:0000313" key="2">
    <source>
        <dbReference type="WBParaSite" id="Minc3s01222g21841"/>
    </source>
</evidence>
<accession>A0A914MB28</accession>
<dbReference type="WBParaSite" id="Minc3s01222g21841">
    <property type="protein sequence ID" value="Minc3s01222g21841"/>
    <property type="gene ID" value="Minc3s01222g21841"/>
</dbReference>
<organism evidence="1 2">
    <name type="scientific">Meloidogyne incognita</name>
    <name type="common">Southern root-knot nematode worm</name>
    <name type="synonym">Oxyuris incognita</name>
    <dbReference type="NCBI Taxonomy" id="6306"/>
    <lineage>
        <taxon>Eukaryota</taxon>
        <taxon>Metazoa</taxon>
        <taxon>Ecdysozoa</taxon>
        <taxon>Nematoda</taxon>
        <taxon>Chromadorea</taxon>
        <taxon>Rhabditida</taxon>
        <taxon>Tylenchina</taxon>
        <taxon>Tylenchomorpha</taxon>
        <taxon>Tylenchoidea</taxon>
        <taxon>Meloidogynidae</taxon>
        <taxon>Meloidogyninae</taxon>
        <taxon>Meloidogyne</taxon>
        <taxon>Meloidogyne incognita group</taxon>
    </lineage>
</organism>